<dbReference type="EMBL" id="QMFB01000032">
    <property type="protein sequence ID" value="RAV12658.1"/>
    <property type="molecule type" value="Genomic_DNA"/>
</dbReference>
<evidence type="ECO:0000256" key="1">
    <source>
        <dbReference type="ARBA" id="ARBA00034221"/>
    </source>
</evidence>
<evidence type="ECO:0000259" key="4">
    <source>
        <dbReference type="SMART" id="SM00849"/>
    </source>
</evidence>
<dbReference type="RefSeq" id="WP_113035548.1">
    <property type="nucleotide sequence ID" value="NZ_QMFB01000032.1"/>
</dbReference>
<feature type="domain" description="Metallo-beta-lactamase" evidence="4">
    <location>
        <begin position="37"/>
        <end position="227"/>
    </location>
</feature>
<comment type="catalytic activity">
    <reaction evidence="3">
        <text>3',5'-cyclic UMP + H2O = UMP + H(+)</text>
        <dbReference type="Rhea" id="RHEA:70575"/>
        <dbReference type="ChEBI" id="CHEBI:15377"/>
        <dbReference type="ChEBI" id="CHEBI:15378"/>
        <dbReference type="ChEBI" id="CHEBI:57865"/>
        <dbReference type="ChEBI" id="CHEBI:184387"/>
    </reaction>
    <physiologicalReaction direction="left-to-right" evidence="3">
        <dbReference type="Rhea" id="RHEA:70576"/>
    </physiologicalReaction>
</comment>
<dbReference type="SUPFAM" id="SSF56281">
    <property type="entry name" value="Metallo-hydrolase/oxidoreductase"/>
    <property type="match status" value="1"/>
</dbReference>
<comment type="caution">
    <text evidence="5">The sequence shown here is derived from an EMBL/GenBank/DDBJ whole genome shotgun (WGS) entry which is preliminary data.</text>
</comment>
<reference evidence="5 6" key="1">
    <citation type="journal article" date="2009" name="Int. J. Syst. Evol. Microbiol.">
        <title>Paenibacillus contaminans sp. nov., isolated from a contaminated laboratory plate.</title>
        <authorList>
            <person name="Chou J.H."/>
            <person name="Lee J.H."/>
            <person name="Lin M.C."/>
            <person name="Chang P.S."/>
            <person name="Arun A.B."/>
            <person name="Young C.C."/>
            <person name="Chen W.M."/>
        </authorList>
    </citation>
    <scope>NUCLEOTIDE SEQUENCE [LARGE SCALE GENOMIC DNA]</scope>
    <source>
        <strain evidence="5 6">CKOBP-6</strain>
    </source>
</reference>
<name>A0A329LYZ0_9BACL</name>
<keyword evidence="6" id="KW-1185">Reference proteome</keyword>
<dbReference type="PANTHER" id="PTHR42663:SF6">
    <property type="entry name" value="HYDROLASE C777.06C-RELATED"/>
    <property type="match status" value="1"/>
</dbReference>
<dbReference type="AlphaFoldDB" id="A0A329LYZ0"/>
<dbReference type="GO" id="GO:0016787">
    <property type="term" value="F:hydrolase activity"/>
    <property type="evidence" value="ECO:0007669"/>
    <property type="project" value="UniProtKB-KW"/>
</dbReference>
<gene>
    <name evidence="5" type="ORF">DQG23_34325</name>
</gene>
<dbReference type="CDD" id="cd16279">
    <property type="entry name" value="metallo-hydrolase-like_MBL-fold"/>
    <property type="match status" value="1"/>
</dbReference>
<evidence type="ECO:0000256" key="2">
    <source>
        <dbReference type="ARBA" id="ARBA00034301"/>
    </source>
</evidence>
<evidence type="ECO:0000313" key="6">
    <source>
        <dbReference type="Proteomes" id="UP000250369"/>
    </source>
</evidence>
<dbReference type="SMART" id="SM00849">
    <property type="entry name" value="Lactamase_B"/>
    <property type="match status" value="1"/>
</dbReference>
<evidence type="ECO:0000256" key="3">
    <source>
        <dbReference type="ARBA" id="ARBA00048505"/>
    </source>
</evidence>
<proteinExistence type="predicted"/>
<protein>
    <submittedName>
        <fullName evidence="5">MBL fold metallo-hydrolase</fullName>
    </submittedName>
</protein>
<dbReference type="OrthoDB" id="9800940at2"/>
<dbReference type="Proteomes" id="UP000250369">
    <property type="component" value="Unassembled WGS sequence"/>
</dbReference>
<dbReference type="PANTHER" id="PTHR42663">
    <property type="entry name" value="HYDROLASE C777.06C-RELATED-RELATED"/>
    <property type="match status" value="1"/>
</dbReference>
<organism evidence="5 6">
    <name type="scientific">Paenibacillus contaminans</name>
    <dbReference type="NCBI Taxonomy" id="450362"/>
    <lineage>
        <taxon>Bacteria</taxon>
        <taxon>Bacillati</taxon>
        <taxon>Bacillota</taxon>
        <taxon>Bacilli</taxon>
        <taxon>Bacillales</taxon>
        <taxon>Paenibacillaceae</taxon>
        <taxon>Paenibacillus</taxon>
    </lineage>
</organism>
<sequence length="262" mass="28991">MESFTFLGNGDSMGVPRVYCACGVCGEARRTGLNRRLRSSVMIHTEAGDLLLDCGPDWTGQMEGIGCRGIDHALVTHAHFDHIGGLPEWADACRWLGSKGNVYAPSEVLETIAAQFPWLRRNLNVHPNDGGMTFGGWSIKPWKVCHGKNGFSYAYRFEKGGYAWAYCSDAINLQGEEKAPLADLDLLVLGTNFYHEEAPMPTRSVYDMTEAFELIRETGQKRTILTHLSHGVDVREAYPLPEGVELSRRGMQVTLGADVQPL</sequence>
<keyword evidence="5" id="KW-0378">Hydrolase</keyword>
<dbReference type="Gene3D" id="3.60.15.10">
    <property type="entry name" value="Ribonuclease Z/Hydroxyacylglutathione hydrolase-like"/>
    <property type="match status" value="1"/>
</dbReference>
<comment type="function">
    <text evidence="2">Counteracts the endogenous Pycsar antiviral defense system. Phosphodiesterase that enables metal-dependent hydrolysis of host cyclic nucleotide Pycsar defense signals such as cCMP and cUMP.</text>
</comment>
<evidence type="ECO:0000313" key="5">
    <source>
        <dbReference type="EMBL" id="RAV12658.1"/>
    </source>
</evidence>
<dbReference type="InterPro" id="IPR036866">
    <property type="entry name" value="RibonucZ/Hydroxyglut_hydro"/>
</dbReference>
<dbReference type="InterPro" id="IPR001279">
    <property type="entry name" value="Metallo-B-lactamas"/>
</dbReference>
<dbReference type="Pfam" id="PF12706">
    <property type="entry name" value="Lactamase_B_2"/>
    <property type="match status" value="1"/>
</dbReference>
<comment type="catalytic activity">
    <reaction evidence="1">
        <text>3',5'-cyclic CMP + H2O = CMP + H(+)</text>
        <dbReference type="Rhea" id="RHEA:72675"/>
        <dbReference type="ChEBI" id="CHEBI:15377"/>
        <dbReference type="ChEBI" id="CHEBI:15378"/>
        <dbReference type="ChEBI" id="CHEBI:58003"/>
        <dbReference type="ChEBI" id="CHEBI:60377"/>
    </reaction>
    <physiologicalReaction direction="left-to-right" evidence="1">
        <dbReference type="Rhea" id="RHEA:72676"/>
    </physiologicalReaction>
</comment>
<accession>A0A329LYZ0</accession>